<dbReference type="Ensembl" id="ENSXMAT00000023544.1">
    <property type="protein sequence ID" value="ENSXMAP00000026943.1"/>
    <property type="gene ID" value="ENSXMAG00000002149.2"/>
</dbReference>
<dbReference type="Pfam" id="PF12937">
    <property type="entry name" value="F-box-like"/>
    <property type="match status" value="1"/>
</dbReference>
<name>A0A3B5Q536_XIPMA</name>
<dbReference type="PANTHER" id="PTHR38926:SF5">
    <property type="entry name" value="F-BOX AND LEUCINE-RICH REPEAT PROTEIN 6"/>
    <property type="match status" value="1"/>
</dbReference>
<dbReference type="PANTHER" id="PTHR38926">
    <property type="entry name" value="F-BOX DOMAIN CONTAINING PROTEIN, EXPRESSED"/>
    <property type="match status" value="1"/>
</dbReference>
<dbReference type="InterPro" id="IPR036047">
    <property type="entry name" value="F-box-like_dom_sf"/>
</dbReference>
<dbReference type="InterPro" id="IPR006553">
    <property type="entry name" value="Leu-rich_rpt_Cys-con_subtyp"/>
</dbReference>
<feature type="compositionally biased region" description="Low complexity" evidence="2">
    <location>
        <begin position="1"/>
        <end position="18"/>
    </location>
</feature>
<reference evidence="4" key="3">
    <citation type="submission" date="2025-08" db="UniProtKB">
        <authorList>
            <consortium name="Ensembl"/>
        </authorList>
    </citation>
    <scope>IDENTIFICATION</scope>
    <source>
        <strain evidence="4">JP 163 A</strain>
    </source>
</reference>
<reference evidence="5" key="1">
    <citation type="submission" date="2012-01" db="EMBL/GenBank/DDBJ databases">
        <authorList>
            <person name="Walter R."/>
            <person name="Schartl M."/>
            <person name="Warren W."/>
        </authorList>
    </citation>
    <scope>NUCLEOTIDE SEQUENCE [LARGE SCALE GENOMIC DNA]</scope>
    <source>
        <strain evidence="5">JP 163 A</strain>
    </source>
</reference>
<dbReference type="CDD" id="cd22119">
    <property type="entry name" value="F-box_FBXL6"/>
    <property type="match status" value="1"/>
</dbReference>
<reference evidence="4" key="4">
    <citation type="submission" date="2025-09" db="UniProtKB">
        <authorList>
            <consortium name="Ensembl"/>
        </authorList>
    </citation>
    <scope>IDENTIFICATION</scope>
    <source>
        <strain evidence="4">JP 163 A</strain>
    </source>
</reference>
<dbReference type="Gene3D" id="3.80.10.10">
    <property type="entry name" value="Ribonuclease Inhibitor"/>
    <property type="match status" value="1"/>
</dbReference>
<dbReference type="Pfam" id="PF13516">
    <property type="entry name" value="LRR_6"/>
    <property type="match status" value="1"/>
</dbReference>
<dbReference type="AlphaFoldDB" id="A0A3B5Q536"/>
<evidence type="ECO:0000313" key="4">
    <source>
        <dbReference type="Ensembl" id="ENSXMAP00000026943.1"/>
    </source>
</evidence>
<keyword evidence="5" id="KW-1185">Reference proteome</keyword>
<dbReference type="SMART" id="SM00367">
    <property type="entry name" value="LRR_CC"/>
    <property type="match status" value="3"/>
</dbReference>
<dbReference type="InterPro" id="IPR032675">
    <property type="entry name" value="LRR_dom_sf"/>
</dbReference>
<feature type="region of interest" description="Disordered" evidence="2">
    <location>
        <begin position="1"/>
        <end position="40"/>
    </location>
</feature>
<evidence type="ECO:0000313" key="5">
    <source>
        <dbReference type="Proteomes" id="UP000002852"/>
    </source>
</evidence>
<feature type="domain" description="F-box" evidence="3">
    <location>
        <begin position="118"/>
        <end position="163"/>
    </location>
</feature>
<dbReference type="InterPro" id="IPR047922">
    <property type="entry name" value="FBXL6_F-box"/>
</dbReference>
<dbReference type="SUPFAM" id="SSF81383">
    <property type="entry name" value="F-box domain"/>
    <property type="match status" value="1"/>
</dbReference>
<evidence type="ECO:0000256" key="2">
    <source>
        <dbReference type="SAM" id="MobiDB-lite"/>
    </source>
</evidence>
<dbReference type="PROSITE" id="PS50181">
    <property type="entry name" value="FBOX"/>
    <property type="match status" value="1"/>
</dbReference>
<evidence type="ECO:0000259" key="3">
    <source>
        <dbReference type="PROSITE" id="PS50181"/>
    </source>
</evidence>
<dbReference type="GeneTree" id="ENSGT00390000009358"/>
<feature type="compositionally biased region" description="Basic residues" evidence="2">
    <location>
        <begin position="19"/>
        <end position="36"/>
    </location>
</feature>
<dbReference type="Gene3D" id="1.20.1280.50">
    <property type="match status" value="1"/>
</dbReference>
<evidence type="ECO:0000256" key="1">
    <source>
        <dbReference type="ARBA" id="ARBA00022786"/>
    </source>
</evidence>
<keyword evidence="1" id="KW-0833">Ubl conjugation pathway</keyword>
<dbReference type="Proteomes" id="UP000002852">
    <property type="component" value="Unassembled WGS sequence"/>
</dbReference>
<dbReference type="SUPFAM" id="SSF52047">
    <property type="entry name" value="RNI-like"/>
    <property type="match status" value="1"/>
</dbReference>
<reference evidence="5" key="2">
    <citation type="journal article" date="2013" name="Nat. Genet.">
        <title>The genome of the platyfish, Xiphophorus maculatus, provides insights into evolutionary adaptation and several complex traits.</title>
        <authorList>
            <person name="Schartl M."/>
            <person name="Walter R.B."/>
            <person name="Shen Y."/>
            <person name="Garcia T."/>
            <person name="Catchen J."/>
            <person name="Amores A."/>
            <person name="Braasch I."/>
            <person name="Chalopin D."/>
            <person name="Volff J.N."/>
            <person name="Lesch K.P."/>
            <person name="Bisazza A."/>
            <person name="Minx P."/>
            <person name="Hillier L."/>
            <person name="Wilson R.K."/>
            <person name="Fuerstenberg S."/>
            <person name="Boore J."/>
            <person name="Searle S."/>
            <person name="Postlethwait J.H."/>
            <person name="Warren W.C."/>
        </authorList>
    </citation>
    <scope>NUCLEOTIDE SEQUENCE [LARGE SCALE GENOMIC DNA]</scope>
    <source>
        <strain evidence="5">JP 163 A</strain>
    </source>
</reference>
<dbReference type="InterPro" id="IPR001810">
    <property type="entry name" value="F-box_dom"/>
</dbReference>
<sequence length="519" mass="58453">MDASAQSGGAGGDATARKPAPKRKAGKKARKAKKARVSQPAFTIQQGEDMLLYISNTSSQSEGLLWTSRRKKVLKAKLLKNQKKKKKTVCPKSRLERKAVKEEEDNRFPEEDRWGQLLPEEVLVNIFQMLVVQDGAVPFLCRVSRVCRLWNAAAATLTLWRKVAVSQCWIQPARGQTEKTSNRIKETFTWLAQNRSGLQTTVSEFCPHLRSVHLSYCRGMTGSGLRSLGLHSRTLQRLNLQHSEVEGLVDFLEEHGKFMFLCLPTALNSSYRSMRLSLQKGFCPDLELLEVNKKLDSKDTELSVCFQSLQKACPKLKAMRKRDESEAGFPLLDEFCIANTEYSYITDQVLRDVLFGSTRLRVLDLRGSTRITTFGLAQLPCSKLECLFWGQYFTKNIGFTSVKKNLQLLMEKWGPTLQQLDITNQPFTEADLEVALTFLTQVAEADTLLSLNLSGTKITTCGGTLSSFSLLCTSSCRPVIEQMTALGYLNLSSCRNLPRGVKKIYRSQEEIRELLANLH</sequence>
<dbReference type="GO" id="GO:0019005">
    <property type="term" value="C:SCF ubiquitin ligase complex"/>
    <property type="evidence" value="ECO:0007669"/>
    <property type="project" value="InterPro"/>
</dbReference>
<protein>
    <submittedName>
        <fullName evidence="4">F-box and leucine rich repeat protein 6</fullName>
    </submittedName>
</protein>
<organism evidence="4 5">
    <name type="scientific">Xiphophorus maculatus</name>
    <name type="common">Southern platyfish</name>
    <name type="synonym">Platypoecilus maculatus</name>
    <dbReference type="NCBI Taxonomy" id="8083"/>
    <lineage>
        <taxon>Eukaryota</taxon>
        <taxon>Metazoa</taxon>
        <taxon>Chordata</taxon>
        <taxon>Craniata</taxon>
        <taxon>Vertebrata</taxon>
        <taxon>Euteleostomi</taxon>
        <taxon>Actinopterygii</taxon>
        <taxon>Neopterygii</taxon>
        <taxon>Teleostei</taxon>
        <taxon>Neoteleostei</taxon>
        <taxon>Acanthomorphata</taxon>
        <taxon>Ovalentaria</taxon>
        <taxon>Atherinomorphae</taxon>
        <taxon>Cyprinodontiformes</taxon>
        <taxon>Poeciliidae</taxon>
        <taxon>Poeciliinae</taxon>
        <taxon>Xiphophorus</taxon>
    </lineage>
</organism>
<proteinExistence type="predicted"/>
<dbReference type="InterPro" id="IPR001611">
    <property type="entry name" value="Leu-rich_rpt"/>
</dbReference>
<accession>A0A3B5Q536</accession>